<feature type="region of interest" description="Disordered" evidence="1">
    <location>
        <begin position="230"/>
        <end position="328"/>
    </location>
</feature>
<feature type="compositionally biased region" description="Polar residues" evidence="1">
    <location>
        <begin position="646"/>
        <end position="656"/>
    </location>
</feature>
<gene>
    <name evidence="3" type="primary">FGENESH: predicted gene_3.210</name>
    <name evidence="3" type="ORF">BN2166_0017590</name>
</gene>
<evidence type="ECO:0000313" key="3">
    <source>
        <dbReference type="EMBL" id="CTR05898.1"/>
    </source>
</evidence>
<dbReference type="PRINTS" id="PR00348">
    <property type="entry name" value="UBIQUITIN"/>
</dbReference>
<evidence type="ECO:0000256" key="1">
    <source>
        <dbReference type="SAM" id="MobiDB-lite"/>
    </source>
</evidence>
<dbReference type="SUPFAM" id="SSF54236">
    <property type="entry name" value="Ubiquitin-like"/>
    <property type="match status" value="1"/>
</dbReference>
<feature type="region of interest" description="Disordered" evidence="1">
    <location>
        <begin position="147"/>
        <end position="179"/>
    </location>
</feature>
<feature type="compositionally biased region" description="Basic and acidic residues" evidence="1">
    <location>
        <begin position="238"/>
        <end position="251"/>
    </location>
</feature>
<feature type="region of interest" description="Disordered" evidence="1">
    <location>
        <begin position="1405"/>
        <end position="1424"/>
    </location>
</feature>
<dbReference type="InterPro" id="IPR019954">
    <property type="entry name" value="Ubiquitin_CS"/>
</dbReference>
<feature type="region of interest" description="Disordered" evidence="1">
    <location>
        <begin position="700"/>
        <end position="800"/>
    </location>
</feature>
<feature type="compositionally biased region" description="Basic and acidic residues" evidence="1">
    <location>
        <begin position="671"/>
        <end position="681"/>
    </location>
</feature>
<keyword evidence="4" id="KW-1185">Reference proteome</keyword>
<feature type="domain" description="Ubiquitin-like" evidence="2">
    <location>
        <begin position="407"/>
        <end position="466"/>
    </location>
</feature>
<feature type="region of interest" description="Disordered" evidence="1">
    <location>
        <begin position="1367"/>
        <end position="1390"/>
    </location>
</feature>
<feature type="compositionally biased region" description="Gly residues" evidence="1">
    <location>
        <begin position="279"/>
        <end position="289"/>
    </location>
</feature>
<protein>
    <submittedName>
        <fullName evidence="3">FGENESH: predicted gene_3.210 protein</fullName>
    </submittedName>
</protein>
<dbReference type="Gene3D" id="3.10.20.90">
    <property type="entry name" value="Phosphatidylinositol 3-kinase Catalytic Subunit, Chain A, domain 1"/>
    <property type="match status" value="1"/>
</dbReference>
<dbReference type="InterPro" id="IPR019956">
    <property type="entry name" value="Ubiquitin_dom"/>
</dbReference>
<sequence>MRCLISLTASDEDQALEPCTTSVAHTGSIAWNGLPPLLARDYLAKTLYLPLPASTTASTRLQKPALARSKLACPRRRHPLFLPCTHPAASSLPPHLNLLSRPLTLEPTSPSTCDALHEPQHAPPIVCLPLPTSSVSPACDSTAALATTSGEEVKKKGKQRGKKAALSGASKMDAGTRAGSMEGQKAAINGHKARYLVPHPLIYSRTFVSLFISSTPDYGPGSPSYAYKRAQALRRRERAKEKRKLETETRRVVSKARRANQEESEGGEAGGASERVGDAAGGRVAGGKGRTAARKVEAVAKEVAGEEDKALSGAEGDEAVRSEDGSLSTVPVQLDIETVMGETNNRDVKLPNTNDNFQAEIQKEKVVPLAHSRLVLHDDPLEDGCPTNQLKSTRAPLRLAEKPCGRVQILIKTLTGSTTTLEVELSDTVYDVKTKIQDKEGIPPDEQRLIFAGKQLEDARTLRDYGAKMAVVAGQAKDEAGRARTEEEAGGERRVHEIKARAEDPHEEAGAVEEGEVGGPGRGGGWKEGVNGYGGFSTLSRSYARPYYGQVSRPTPEAFGAFYPRYPTLEHSSQSTIAPATTPGPSIASVAPAAAAAPASAAPSSAFASTSSSSPSAADRPAPPSLPVARKKRPASSPAGQVGPRSVSSNQQSSRPASHLQPHEKRRRREEKRDEYAAEQRKEAFDYVMGKRMKEIFEREEAEEAAHAGSDSSIAAGTARAVEWRSDEESDGGTGRDSQLDDTGLSSGKQASESDEESCRDSDGAAKGEIGDGIPLVASEEDEENGPAATQQTTSDFLPHDPAPIVRTGLREFLQVPDHVPPTVPLYRLVHHGGDLDGQPVGFDSLEEAPKEVHLMTPSFVGGSIGVFGASPMGNEEYCRDRYHIQPVRPLCSFSQHQRPWRLTSYERQGPPNTTKLSDKFRQFFDLHANVQLASFAHSSATQLLFQAEEIVASRRGYQAVVVGQHGVASDLRAALDCVNAKIQAARNDPTWEAFRLLAVAMQSLASFHSKLKVGIARTMDSVTIELGSANLSRNGLGLAGPEAWSSREEVMTSVYPPGAVTLESFFPKYDEVLHAYAASQALVHPDDVVQRTGYENPKVVAARKALTEALEEAGQENPRVMRTVNLGIPALPSPHGADSSEEKNLASYLASVPFIRTPGDAEPTLVRGRTSRSAGEDKITGWWGCANCFTFARITANETTLHHRVHPSSIAGDLGTGCIEQLTRGVGGIWLPDEAEEIGLEQLRAVTKEYAAVGAWYPSPTPSAAAASNNSSSAVDGPFFLHEIYESLVDFLQRTRPPQASHILALQPDRALPVVGKLLGQDVYKNVHSGRAEIIAGRHLDVIKHYARNLRSSAIGLAERVKKRRMRVEGRRTGGAPAGAATVAESPGGVDADVGSWSGSGEMGFLEVNPADEGEEEEIDFEV</sequence>
<dbReference type="InterPro" id="IPR050158">
    <property type="entry name" value="Ubiquitin_ubiquitin-like"/>
</dbReference>
<reference evidence="3 4" key="1">
    <citation type="submission" date="2015-07" db="EMBL/GenBank/DDBJ databases">
        <authorList>
            <person name="Cajimat M.N.B."/>
            <person name="Milazzo M.L."/>
            <person name="Fulhorst C.F."/>
        </authorList>
    </citation>
    <scope>NUCLEOTIDE SEQUENCE [LARGE SCALE GENOMIC DNA]</scope>
    <source>
        <strain evidence="3">Single colony</strain>
    </source>
</reference>
<dbReference type="InterPro" id="IPR000626">
    <property type="entry name" value="Ubiquitin-like_dom"/>
</dbReference>
<organism evidence="3 4">
    <name type="scientific">Rhodotorula toruloides</name>
    <name type="common">Yeast</name>
    <name type="synonym">Rhodosporidium toruloides</name>
    <dbReference type="NCBI Taxonomy" id="5286"/>
    <lineage>
        <taxon>Eukaryota</taxon>
        <taxon>Fungi</taxon>
        <taxon>Dikarya</taxon>
        <taxon>Basidiomycota</taxon>
        <taxon>Pucciniomycotina</taxon>
        <taxon>Microbotryomycetes</taxon>
        <taxon>Sporidiobolales</taxon>
        <taxon>Sporidiobolaceae</taxon>
        <taxon>Rhodotorula</taxon>
    </lineage>
</organism>
<feature type="compositionally biased region" description="Low complexity" evidence="1">
    <location>
        <begin position="604"/>
        <end position="620"/>
    </location>
</feature>
<name>A0A0K3CAK2_RHOTO</name>
<feature type="region of interest" description="Disordered" evidence="1">
    <location>
        <begin position="502"/>
        <end position="526"/>
    </location>
</feature>
<feature type="region of interest" description="Disordered" evidence="1">
    <location>
        <begin position="604"/>
        <end position="681"/>
    </location>
</feature>
<feature type="compositionally biased region" description="Gly residues" evidence="1">
    <location>
        <begin position="517"/>
        <end position="526"/>
    </location>
</feature>
<accession>A0A0K3CAK2</accession>
<feature type="compositionally biased region" description="Acidic residues" evidence="1">
    <location>
        <begin position="1411"/>
        <end position="1424"/>
    </location>
</feature>
<dbReference type="FunFam" id="3.10.20.90:FF:000160">
    <property type="entry name" value="Polyubiquitin-C"/>
    <property type="match status" value="1"/>
</dbReference>
<feature type="compositionally biased region" description="Basic and acidic residues" evidence="1">
    <location>
        <begin position="757"/>
        <end position="770"/>
    </location>
</feature>
<evidence type="ECO:0000313" key="4">
    <source>
        <dbReference type="Proteomes" id="UP000199069"/>
    </source>
</evidence>
<dbReference type="SMART" id="SM00213">
    <property type="entry name" value="UBQ"/>
    <property type="match status" value="1"/>
</dbReference>
<dbReference type="Pfam" id="PF00240">
    <property type="entry name" value="ubiquitin"/>
    <property type="match status" value="1"/>
</dbReference>
<dbReference type="PANTHER" id="PTHR10666">
    <property type="entry name" value="UBIQUITIN"/>
    <property type="match status" value="1"/>
</dbReference>
<feature type="compositionally biased region" description="Basic and acidic residues" evidence="1">
    <location>
        <begin position="294"/>
        <end position="310"/>
    </location>
</feature>
<dbReference type="InterPro" id="IPR029071">
    <property type="entry name" value="Ubiquitin-like_domsf"/>
</dbReference>
<dbReference type="PROSITE" id="PS00299">
    <property type="entry name" value="UBIQUITIN_1"/>
    <property type="match status" value="1"/>
</dbReference>
<dbReference type="Proteomes" id="UP000199069">
    <property type="component" value="Unassembled WGS sequence"/>
</dbReference>
<dbReference type="EMBL" id="CWKI01000003">
    <property type="protein sequence ID" value="CTR05898.1"/>
    <property type="molecule type" value="Genomic_DNA"/>
</dbReference>
<evidence type="ECO:0000259" key="2">
    <source>
        <dbReference type="PROSITE" id="PS50053"/>
    </source>
</evidence>
<dbReference type="STRING" id="5286.A0A0K3CAK2"/>
<dbReference type="PROSITE" id="PS50053">
    <property type="entry name" value="UBIQUITIN_2"/>
    <property type="match status" value="1"/>
</dbReference>
<proteinExistence type="predicted"/>